<dbReference type="PROSITE" id="PS51782">
    <property type="entry name" value="LYSM"/>
    <property type="match status" value="1"/>
</dbReference>
<feature type="domain" description="LysM" evidence="2">
    <location>
        <begin position="277"/>
        <end position="321"/>
    </location>
</feature>
<dbReference type="InterPro" id="IPR018392">
    <property type="entry name" value="LysM"/>
</dbReference>
<evidence type="ECO:0000256" key="1">
    <source>
        <dbReference type="SAM" id="Phobius"/>
    </source>
</evidence>
<feature type="transmembrane region" description="Helical" evidence="1">
    <location>
        <begin position="240"/>
        <end position="263"/>
    </location>
</feature>
<keyword evidence="1" id="KW-1133">Transmembrane helix</keyword>
<dbReference type="AlphaFoldDB" id="A0A1G2BNP1"/>
<dbReference type="CDD" id="cd00118">
    <property type="entry name" value="LysM"/>
    <property type="match status" value="1"/>
</dbReference>
<keyword evidence="1" id="KW-0812">Transmembrane</keyword>
<dbReference type="EMBL" id="MHKN01000058">
    <property type="protein sequence ID" value="OGY90731.1"/>
    <property type="molecule type" value="Genomic_DNA"/>
</dbReference>
<dbReference type="Gene3D" id="3.10.350.10">
    <property type="entry name" value="LysM domain"/>
    <property type="match status" value="1"/>
</dbReference>
<evidence type="ECO:0000313" key="4">
    <source>
        <dbReference type="Proteomes" id="UP000177349"/>
    </source>
</evidence>
<sequence length="360" mass="39439">MLFYPEAAPEATEELYGKWYGDAATSTLGIIERCRPLETYVTGDTSTVEEEGAASALLLAHWCAGVPEYSFDLGPEELTVVPFVIRIPENVSVGEHTGGIMIQKAAVDESGSGAGIKLTTRLGVRVYETVPGAIVRDLKITKFVKSYHADKGTHTFSVGVQNNGNVSQDFTVTYTFSNALFGIGDATVERTMQVLRDDELVSNLEWQPPKMGLVRVDAVVGYEGAQGPVDLRSETLTVLIIPWFETGSAILFVAVFLSTLIVLRRRRAALRDHDGWQPYAVRKGDTIQDLATQQGVGWQKIALVNGIKPPYTLAVGQQILLPRASVRASVSVPTRKASSVRPRRIKRKMKVRNDKVSPHN</sequence>
<dbReference type="InterPro" id="IPR036779">
    <property type="entry name" value="LysM_dom_sf"/>
</dbReference>
<accession>A0A1G2BNP1</accession>
<gene>
    <name evidence="3" type="ORF">A3B31_03660</name>
</gene>
<reference evidence="3 4" key="1">
    <citation type="journal article" date="2016" name="Nat. Commun.">
        <title>Thousands of microbial genomes shed light on interconnected biogeochemical processes in an aquifer system.</title>
        <authorList>
            <person name="Anantharaman K."/>
            <person name="Brown C.T."/>
            <person name="Hug L.A."/>
            <person name="Sharon I."/>
            <person name="Castelle C.J."/>
            <person name="Probst A.J."/>
            <person name="Thomas B.C."/>
            <person name="Singh A."/>
            <person name="Wilkins M.J."/>
            <person name="Karaoz U."/>
            <person name="Brodie E.L."/>
            <person name="Williams K.H."/>
            <person name="Hubbard S.S."/>
            <person name="Banfield J.F."/>
        </authorList>
    </citation>
    <scope>NUCLEOTIDE SEQUENCE [LARGE SCALE GENOMIC DNA]</scope>
</reference>
<dbReference type="Proteomes" id="UP000177349">
    <property type="component" value="Unassembled WGS sequence"/>
</dbReference>
<name>A0A1G2BNP1_9BACT</name>
<protein>
    <recommendedName>
        <fullName evidence="2">LysM domain-containing protein</fullName>
    </recommendedName>
</protein>
<dbReference type="Pfam" id="PF01476">
    <property type="entry name" value="LysM"/>
    <property type="match status" value="1"/>
</dbReference>
<evidence type="ECO:0000313" key="3">
    <source>
        <dbReference type="EMBL" id="OGY90731.1"/>
    </source>
</evidence>
<evidence type="ECO:0000259" key="2">
    <source>
        <dbReference type="PROSITE" id="PS51782"/>
    </source>
</evidence>
<organism evidence="3 4">
    <name type="scientific">Candidatus Komeilibacteria bacterium RIFCSPLOWO2_01_FULL_53_11</name>
    <dbReference type="NCBI Taxonomy" id="1798552"/>
    <lineage>
        <taxon>Bacteria</taxon>
        <taxon>Candidatus Komeiliibacteriota</taxon>
    </lineage>
</organism>
<comment type="caution">
    <text evidence="3">The sequence shown here is derived from an EMBL/GenBank/DDBJ whole genome shotgun (WGS) entry which is preliminary data.</text>
</comment>
<dbReference type="SUPFAM" id="SSF54106">
    <property type="entry name" value="LysM domain"/>
    <property type="match status" value="1"/>
</dbReference>
<dbReference type="SMART" id="SM00257">
    <property type="entry name" value="LysM"/>
    <property type="match status" value="1"/>
</dbReference>
<keyword evidence="1" id="KW-0472">Membrane</keyword>
<proteinExistence type="predicted"/>